<gene>
    <name evidence="1" type="ORF">PGX00_11535</name>
</gene>
<evidence type="ECO:0000313" key="1">
    <source>
        <dbReference type="EMBL" id="MDB1124250.1"/>
    </source>
</evidence>
<organism evidence="1 2">
    <name type="scientific">Vibrio algarum</name>
    <dbReference type="NCBI Taxonomy" id="3020714"/>
    <lineage>
        <taxon>Bacteria</taxon>
        <taxon>Pseudomonadati</taxon>
        <taxon>Pseudomonadota</taxon>
        <taxon>Gammaproteobacteria</taxon>
        <taxon>Vibrionales</taxon>
        <taxon>Vibrionaceae</taxon>
        <taxon>Vibrio</taxon>
    </lineage>
</organism>
<dbReference type="RefSeq" id="WP_272136387.1">
    <property type="nucleotide sequence ID" value="NZ_JAQLOI010000001.1"/>
</dbReference>
<reference evidence="1 2" key="1">
    <citation type="submission" date="2023-01" db="EMBL/GenBank/DDBJ databases">
        <title>Vibrio sp. KJ40-1 sp.nov, isolated from marine algae.</title>
        <authorList>
            <person name="Butt M."/>
            <person name="Kim J.M.J."/>
            <person name="Jeon C.O.C."/>
        </authorList>
    </citation>
    <scope>NUCLEOTIDE SEQUENCE [LARGE SCALE GENOMIC DNA]</scope>
    <source>
        <strain evidence="1 2">KJ40-1</strain>
    </source>
</reference>
<proteinExistence type="predicted"/>
<keyword evidence="2" id="KW-1185">Reference proteome</keyword>
<evidence type="ECO:0000313" key="2">
    <source>
        <dbReference type="Proteomes" id="UP001210678"/>
    </source>
</evidence>
<name>A0ABT4YRR9_9VIBR</name>
<accession>A0ABT4YRR9</accession>
<comment type="caution">
    <text evidence="1">The sequence shown here is derived from an EMBL/GenBank/DDBJ whole genome shotgun (WGS) entry which is preliminary data.</text>
</comment>
<dbReference type="EMBL" id="JAQLOI010000001">
    <property type="protein sequence ID" value="MDB1124250.1"/>
    <property type="molecule type" value="Genomic_DNA"/>
</dbReference>
<dbReference type="Proteomes" id="UP001210678">
    <property type="component" value="Unassembled WGS sequence"/>
</dbReference>
<sequence length="158" mass="18135">MVCVIYILLLKEVEVVAPGTGLTGIKQSNVSVKAPISSYIVELMVAQGNAVQKGQPLLKYRNLDDEYRLQQTTEELEQNKKLLEIYYNERCFLMGSNFASVTKEHLNEECSGDEPLANAGGLYILSFYEDYLQEQQYILKVEQERQKKRKSFLIKKKS</sequence>
<protein>
    <submittedName>
        <fullName evidence="1">Biotin/lipoyl-binding protein</fullName>
    </submittedName>
</protein>
<dbReference type="Gene3D" id="2.40.50.100">
    <property type="match status" value="1"/>
</dbReference>